<organism evidence="3 4">
    <name type="scientific">Caenorhabditis japonica</name>
    <dbReference type="NCBI Taxonomy" id="281687"/>
    <lineage>
        <taxon>Eukaryota</taxon>
        <taxon>Metazoa</taxon>
        <taxon>Ecdysozoa</taxon>
        <taxon>Nematoda</taxon>
        <taxon>Chromadorea</taxon>
        <taxon>Rhabditida</taxon>
        <taxon>Rhabditina</taxon>
        <taxon>Rhabditomorpha</taxon>
        <taxon>Rhabditoidea</taxon>
        <taxon>Rhabditidae</taxon>
        <taxon>Peloderinae</taxon>
        <taxon>Caenorhabditis</taxon>
    </lineage>
</organism>
<dbReference type="PANTHER" id="PTHR31424">
    <property type="entry name" value="PROTEIN CBG23806"/>
    <property type="match status" value="1"/>
</dbReference>
<dbReference type="EnsemblMetazoa" id="CJA24487.1">
    <property type="protein sequence ID" value="CJA24487.1"/>
    <property type="gene ID" value="WBGene00180059"/>
</dbReference>
<evidence type="ECO:0000256" key="1">
    <source>
        <dbReference type="SAM" id="Coils"/>
    </source>
</evidence>
<reference evidence="3" key="2">
    <citation type="submission" date="2022-06" db="UniProtKB">
        <authorList>
            <consortium name="EnsemblMetazoa"/>
        </authorList>
    </citation>
    <scope>IDENTIFICATION</scope>
    <source>
        <strain evidence="3">DF5081</strain>
    </source>
</reference>
<feature type="region of interest" description="Disordered" evidence="2">
    <location>
        <begin position="1"/>
        <end position="38"/>
    </location>
</feature>
<accession>A0A8R1I5V4</accession>
<feature type="compositionally biased region" description="Basic and acidic residues" evidence="2">
    <location>
        <begin position="1"/>
        <end position="14"/>
    </location>
</feature>
<dbReference type="Proteomes" id="UP000005237">
    <property type="component" value="Unassembled WGS sequence"/>
</dbReference>
<dbReference type="PANTHER" id="PTHR31424:SF3">
    <property type="entry name" value="RING-TYPE DOMAIN-CONTAINING PROTEIN"/>
    <property type="match status" value="1"/>
</dbReference>
<dbReference type="AlphaFoldDB" id="A0A8R1I5V4"/>
<proteinExistence type="predicted"/>
<evidence type="ECO:0000256" key="2">
    <source>
        <dbReference type="SAM" id="MobiDB-lite"/>
    </source>
</evidence>
<sequence length="876" mass="99586">MNSKIEEKRQKREQLQSAREKKKIKSFTGEDPSHTLSARDDVVGSQPCCSSFVCVDNQPEDVGLFDSYDSHFDLTDSWSVEPESREEVSGLVVFPGGYNEQSAEGCSSAKICLKCEELKKENASLRAKIKILEQKMGGVSMFSKASKVSPKKTSESLYPLANQLKLKSPLHFFRCLENPSWASFSTLRNYRTIENRMKSVVSFSQYVANEEDIRQFWKELGKYASRKGLAEDISIMDIIKLKSRLKLSYSEVAVLKSSLKDTNTTIPSIQRIREFELLFTSELLYGIEADKLQSSRSMSNVKFACNDVQSIVNNRARAMLASKKIDSSDAPFKITVLGDKGAGTTKLGFSVMHGEKTNSPDNLTLLGVYTGDDKQSLLKENLGNLLEQLNNLQKMHIRDEHGRVIEKNVEIYLTGDYMFLCECLGHGGPGTKEPCIFCYQEKRGNSSHLTLGELNMGSTPRARTVGSYARDARREEFSVVAGEEVLFRNIPITKIIPPSLHIVMGVFDKYVIHPLFQYALRLDCLTEEEFMACSSTTESKKKLIEGLKQKYQEHENYLTLIEKEEDDVKNIKRAWDMKADSNSADEDHDYAYCGALHCIITCMQRSGYKNDIDLCKCSQCEQKMHMECCGIITVEQRAADEHFPERTICYSCRNLSSVPQILNEVATYVKEIRQICSQTEETVAQLSKSLQNATDKEAERPVTQALERVLYHDLKTIRKSYHGGRFNGNDTKKLLSSESIGKIVAVFPPCEKTNEMRDIMESLGVIMSFSAARILDEGEIERFSLEVINLAYLLKSRYPNETVSPKLHVLLNHVTPYIERFKSWGITSEQSIEHLHSVFSRLERETLTIKDPILRYRIILRHLTMRNFVHDTAHKL</sequence>
<feature type="coiled-coil region" evidence="1">
    <location>
        <begin position="544"/>
        <end position="574"/>
    </location>
</feature>
<keyword evidence="1" id="KW-0175">Coiled coil</keyword>
<evidence type="ECO:0000313" key="4">
    <source>
        <dbReference type="Proteomes" id="UP000005237"/>
    </source>
</evidence>
<evidence type="ECO:0008006" key="5">
    <source>
        <dbReference type="Google" id="ProtNLM"/>
    </source>
</evidence>
<keyword evidence="4" id="KW-1185">Reference proteome</keyword>
<reference evidence="4" key="1">
    <citation type="submission" date="2010-08" db="EMBL/GenBank/DDBJ databases">
        <authorList>
            <consortium name="Caenorhabditis japonica Sequencing Consortium"/>
            <person name="Wilson R.K."/>
        </authorList>
    </citation>
    <scope>NUCLEOTIDE SEQUENCE [LARGE SCALE GENOMIC DNA]</scope>
    <source>
        <strain evidence="4">DF5081</strain>
    </source>
</reference>
<dbReference type="Pfam" id="PF06918">
    <property type="entry name" value="DUF1280"/>
    <property type="match status" value="1"/>
</dbReference>
<evidence type="ECO:0000313" key="3">
    <source>
        <dbReference type="EnsemblMetazoa" id="CJA24487.1"/>
    </source>
</evidence>
<dbReference type="InterPro" id="IPR009689">
    <property type="entry name" value="DUF1280"/>
</dbReference>
<protein>
    <recommendedName>
        <fullName evidence="5">Zinc finger PHD-type domain-containing protein</fullName>
    </recommendedName>
</protein>
<name>A0A8R1I5V4_CAEJA</name>